<evidence type="ECO:0000256" key="2">
    <source>
        <dbReference type="ARBA" id="ARBA00004704"/>
    </source>
</evidence>
<dbReference type="SUPFAM" id="SSF51182">
    <property type="entry name" value="RmlC-like cupins"/>
    <property type="match status" value="1"/>
</dbReference>
<evidence type="ECO:0000256" key="4">
    <source>
        <dbReference type="ARBA" id="ARBA00013127"/>
    </source>
</evidence>
<keyword evidence="10" id="KW-0585">Phenylalanine catabolism</keyword>
<evidence type="ECO:0000256" key="12">
    <source>
        <dbReference type="PIRSR" id="PIRSR605708-2"/>
    </source>
</evidence>
<dbReference type="Gene3D" id="2.60.120.10">
    <property type="entry name" value="Jelly Rolls"/>
    <property type="match status" value="1"/>
</dbReference>
<dbReference type="GO" id="GO:0006572">
    <property type="term" value="P:L-tyrosine catabolic process"/>
    <property type="evidence" value="ECO:0007669"/>
    <property type="project" value="UniProtKB-KW"/>
</dbReference>
<feature type="compositionally biased region" description="Polar residues" evidence="13">
    <location>
        <begin position="127"/>
        <end position="142"/>
    </location>
</feature>
<keyword evidence="8" id="KW-0560">Oxidoreductase</keyword>
<dbReference type="InterPro" id="IPR046452">
    <property type="entry name" value="HgmA_N"/>
</dbReference>
<keyword evidence="6" id="KW-0828">Tyrosine catabolism</keyword>
<comment type="cofactor">
    <cofactor evidence="1 12">
        <name>Fe cation</name>
        <dbReference type="ChEBI" id="CHEBI:24875"/>
    </cofactor>
</comment>
<feature type="binding site" evidence="12">
    <location>
        <position position="393"/>
    </location>
    <ligand>
        <name>Fe cation</name>
        <dbReference type="ChEBI" id="CHEBI:24875"/>
    </ligand>
</feature>
<keyword evidence="7" id="KW-0223">Dioxygenase</keyword>
<gene>
    <name evidence="16" type="ORF">Dda_9121</name>
</gene>
<comment type="caution">
    <text evidence="16">The sequence shown here is derived from an EMBL/GenBank/DDBJ whole genome shotgun (WGS) entry which is preliminary data.</text>
</comment>
<feature type="domain" description="Homogentisate 1,2-dioxygenase C-terminal" evidence="14">
    <location>
        <begin position="332"/>
        <end position="482"/>
    </location>
</feature>
<accession>A0AAD6NFC3</accession>
<dbReference type="InterPro" id="IPR046451">
    <property type="entry name" value="HgmA_C"/>
</dbReference>
<comment type="similarity">
    <text evidence="3">Belongs to the homogentisate dioxygenase family.</text>
</comment>
<evidence type="ECO:0000256" key="11">
    <source>
        <dbReference type="PIRSR" id="PIRSR605708-1"/>
    </source>
</evidence>
<dbReference type="GO" id="GO:0005737">
    <property type="term" value="C:cytoplasm"/>
    <property type="evidence" value="ECO:0007669"/>
    <property type="project" value="TreeGrafter"/>
</dbReference>
<dbReference type="InterPro" id="IPR014710">
    <property type="entry name" value="RmlC-like_jellyroll"/>
</dbReference>
<keyword evidence="9 12" id="KW-0408">Iron</keyword>
<evidence type="ECO:0000256" key="13">
    <source>
        <dbReference type="SAM" id="MobiDB-lite"/>
    </source>
</evidence>
<evidence type="ECO:0000259" key="14">
    <source>
        <dbReference type="Pfam" id="PF04209"/>
    </source>
</evidence>
<feature type="domain" description="Homogentisate 1,2-dioxygenase N-terminal" evidence="15">
    <location>
        <begin position="25"/>
        <end position="129"/>
    </location>
</feature>
<dbReference type="GO" id="GO:0004411">
    <property type="term" value="F:homogentisate 1,2-dioxygenase activity"/>
    <property type="evidence" value="ECO:0007669"/>
    <property type="project" value="UniProtKB-EC"/>
</dbReference>
<dbReference type="GO" id="GO:0046872">
    <property type="term" value="F:metal ion binding"/>
    <property type="evidence" value="ECO:0007669"/>
    <property type="project" value="UniProtKB-KW"/>
</dbReference>
<dbReference type="PANTHER" id="PTHR11056:SF0">
    <property type="entry name" value="HOMOGENTISATE 1,2-DIOXYGENASE"/>
    <property type="match status" value="1"/>
</dbReference>
<keyword evidence="17" id="KW-1185">Reference proteome</keyword>
<dbReference type="EC" id="1.13.11.5" evidence="4"/>
<protein>
    <recommendedName>
        <fullName evidence="4">homogentisate 1,2-dioxygenase</fullName>
        <ecNumber evidence="4">1.13.11.5</ecNumber>
    </recommendedName>
</protein>
<feature type="binding site" evidence="12">
    <location>
        <position position="423"/>
    </location>
    <ligand>
        <name>Fe cation</name>
        <dbReference type="ChEBI" id="CHEBI:24875"/>
    </ligand>
</feature>
<feature type="binding site" evidence="12">
    <location>
        <position position="423"/>
    </location>
    <ligand>
        <name>homogentisate</name>
        <dbReference type="ChEBI" id="CHEBI:16169"/>
    </ligand>
</feature>
<evidence type="ECO:0000256" key="8">
    <source>
        <dbReference type="ARBA" id="ARBA00023002"/>
    </source>
</evidence>
<dbReference type="AlphaFoldDB" id="A0AAD6NFC3"/>
<sequence length="504" mass="55107">MYSIIHCSQLKMVWRDPSKQDPNLYHEGFGNHVCSEAVAGALPQLGNNPQKCAYGLYAEQLSGTAFTVDRAHNQRTWLYRIRPSVEHDRFTRVNHAYLISDFSPSCPDVHVTPTQLRWDPFDVPSSHSVTDAASGTKNSDGNNGADGAHAVTDAGSQDFVDSLRTVAGSGAPQTKTGLAIHVYGFNKPMTRKSFYNSDGDLLLLPQQGRLSITTEFGTLLVSPGEICVIGRGMKFSIPELPDGAEKGCRGYILETFCAGHWELPDLGPIGANGLANHRDFKYPVARYEDADEEWEVVNKFMGGLFSARQGHCPYDVVAYHGNYLPYKYSLHTFSPVGSIGFDHPDPSIFTVLTMKNHATPGTALADFVLFPPRWLVAENTFRPPWFHRNVMSEFMVNVAGEYDAKAGGFVPGGASLHNCNTAHGPDKESFEKASNADLKPMKVGEGSLAIMFESSLQLATTGWAVKESGKVQEGYNSVWQDFVPYFRKHGLPKSGVATGGEGAS</sequence>
<reference evidence="16" key="1">
    <citation type="submission" date="2023-01" db="EMBL/GenBank/DDBJ databases">
        <title>The chitinases involved in constricting ring structure development in the nematode-trapping fungus Drechslerella dactyloides.</title>
        <authorList>
            <person name="Wang R."/>
            <person name="Zhang L."/>
            <person name="Tang P."/>
            <person name="Li S."/>
            <person name="Liang L."/>
        </authorList>
    </citation>
    <scope>NUCLEOTIDE SEQUENCE</scope>
    <source>
        <strain evidence="16">YMF1.00031</strain>
    </source>
</reference>
<feature type="binding site" evidence="12">
    <location>
        <position position="402"/>
    </location>
    <ligand>
        <name>homogentisate</name>
        <dbReference type="ChEBI" id="CHEBI:16169"/>
    </ligand>
</feature>
<dbReference type="Pfam" id="PF04209">
    <property type="entry name" value="HgmA_C"/>
    <property type="match status" value="1"/>
</dbReference>
<comment type="pathway">
    <text evidence="2">Amino-acid degradation; L-phenylalanine degradation; acetoacetate and fumarate from L-phenylalanine: step 4/6.</text>
</comment>
<proteinExistence type="inferred from homology"/>
<evidence type="ECO:0000256" key="9">
    <source>
        <dbReference type="ARBA" id="ARBA00023004"/>
    </source>
</evidence>
<evidence type="ECO:0000256" key="1">
    <source>
        <dbReference type="ARBA" id="ARBA00001962"/>
    </source>
</evidence>
<dbReference type="EMBL" id="JAQGDS010000015">
    <property type="protein sequence ID" value="KAJ6256029.1"/>
    <property type="molecule type" value="Genomic_DNA"/>
</dbReference>
<feature type="active site" description="Proton acceptor" evidence="11">
    <location>
        <position position="343"/>
    </location>
</feature>
<evidence type="ECO:0000256" key="7">
    <source>
        <dbReference type="ARBA" id="ARBA00022964"/>
    </source>
</evidence>
<dbReference type="Pfam" id="PF20510">
    <property type="entry name" value="HgmA_N"/>
    <property type="match status" value="2"/>
</dbReference>
<evidence type="ECO:0000256" key="3">
    <source>
        <dbReference type="ARBA" id="ARBA00007757"/>
    </source>
</evidence>
<organism evidence="16 17">
    <name type="scientific">Drechslerella dactyloides</name>
    <name type="common">Nematode-trapping fungus</name>
    <name type="synonym">Arthrobotrys dactyloides</name>
    <dbReference type="NCBI Taxonomy" id="74499"/>
    <lineage>
        <taxon>Eukaryota</taxon>
        <taxon>Fungi</taxon>
        <taxon>Dikarya</taxon>
        <taxon>Ascomycota</taxon>
        <taxon>Pezizomycotina</taxon>
        <taxon>Orbiliomycetes</taxon>
        <taxon>Orbiliales</taxon>
        <taxon>Orbiliaceae</taxon>
        <taxon>Drechslerella</taxon>
    </lineage>
</organism>
<dbReference type="InterPro" id="IPR011051">
    <property type="entry name" value="RmlC_Cupin_sf"/>
</dbReference>
<evidence type="ECO:0000313" key="17">
    <source>
        <dbReference type="Proteomes" id="UP001221413"/>
    </source>
</evidence>
<feature type="domain" description="Homogentisate 1,2-dioxygenase N-terminal" evidence="15">
    <location>
        <begin position="152"/>
        <end position="330"/>
    </location>
</feature>
<evidence type="ECO:0000256" key="10">
    <source>
        <dbReference type="ARBA" id="ARBA00023232"/>
    </source>
</evidence>
<evidence type="ECO:0000256" key="5">
    <source>
        <dbReference type="ARBA" id="ARBA00022723"/>
    </source>
</evidence>
<evidence type="ECO:0000259" key="15">
    <source>
        <dbReference type="Pfam" id="PF20510"/>
    </source>
</evidence>
<dbReference type="InterPro" id="IPR005708">
    <property type="entry name" value="Homogentis_dOase"/>
</dbReference>
<evidence type="ECO:0000313" key="16">
    <source>
        <dbReference type="EMBL" id="KAJ6256029.1"/>
    </source>
</evidence>
<name>A0AAD6NFC3_DREDA</name>
<dbReference type="Proteomes" id="UP001221413">
    <property type="component" value="Unassembled WGS sequence"/>
</dbReference>
<dbReference type="GO" id="GO:0006559">
    <property type="term" value="P:L-phenylalanine catabolic process"/>
    <property type="evidence" value="ECO:0007669"/>
    <property type="project" value="UniProtKB-KW"/>
</dbReference>
<evidence type="ECO:0000256" key="6">
    <source>
        <dbReference type="ARBA" id="ARBA00022878"/>
    </source>
</evidence>
<dbReference type="PANTHER" id="PTHR11056">
    <property type="entry name" value="HOMOGENTISATE 1,2-DIOXYGENASE"/>
    <property type="match status" value="1"/>
</dbReference>
<feature type="binding site" evidence="12">
    <location>
        <position position="387"/>
    </location>
    <ligand>
        <name>Fe cation</name>
        <dbReference type="ChEBI" id="CHEBI:24875"/>
    </ligand>
</feature>
<feature type="region of interest" description="Disordered" evidence="13">
    <location>
        <begin position="127"/>
        <end position="151"/>
    </location>
</feature>
<keyword evidence="5 12" id="KW-0479">Metal-binding</keyword>
<dbReference type="CDD" id="cd07000">
    <property type="entry name" value="cupin_HGO_N"/>
    <property type="match status" value="1"/>
</dbReference>
<dbReference type="FunFam" id="2.60.120.10:FF:000034">
    <property type="entry name" value="Homogentisate 1,2-dioxygenase"/>
    <property type="match status" value="1"/>
</dbReference>